<gene>
    <name evidence="2" type="ORF">GN244_ATG16109</name>
</gene>
<proteinExistence type="predicted"/>
<keyword evidence="3" id="KW-1185">Reference proteome</keyword>
<dbReference type="AlphaFoldDB" id="A0A833WN24"/>
<sequence>MTNEETRRATVRTPERTARATIYVAEEVRTSIPDEHDATGETHQEDERVRRCQRPLGIESQRAVSTITGAEVGSDTRPLDTAKGRSLTKDARRKPMHNKDVGSIRGGDGLEPIARTPVADDGSQEPTKRTPHDQTPGGTSETTLQLTDQHIREAQTRSRLM</sequence>
<feature type="region of interest" description="Disordered" evidence="1">
    <location>
        <begin position="27"/>
        <end position="161"/>
    </location>
</feature>
<comment type="caution">
    <text evidence="2">The sequence shown here is derived from an EMBL/GenBank/DDBJ whole genome shotgun (WGS) entry which is preliminary data.</text>
</comment>
<dbReference type="EMBL" id="WSZM01000516">
    <property type="protein sequence ID" value="KAF4032061.1"/>
    <property type="molecule type" value="Genomic_DNA"/>
</dbReference>
<protein>
    <submittedName>
        <fullName evidence="2">Uncharacterized protein</fullName>
    </submittedName>
</protein>
<evidence type="ECO:0000256" key="1">
    <source>
        <dbReference type="SAM" id="MobiDB-lite"/>
    </source>
</evidence>
<name>A0A833WN24_PHYIN</name>
<feature type="compositionally biased region" description="Polar residues" evidence="1">
    <location>
        <begin position="136"/>
        <end position="148"/>
    </location>
</feature>
<dbReference type="Proteomes" id="UP000602510">
    <property type="component" value="Unassembled WGS sequence"/>
</dbReference>
<accession>A0A833WN24</accession>
<reference evidence="2" key="1">
    <citation type="submission" date="2020-04" db="EMBL/GenBank/DDBJ databases">
        <title>Hybrid Assembly of Korean Phytophthora infestans isolates.</title>
        <authorList>
            <person name="Prokchorchik M."/>
            <person name="Lee Y."/>
            <person name="Seo J."/>
            <person name="Cho J.-H."/>
            <person name="Park Y.-E."/>
            <person name="Jang D.-C."/>
            <person name="Im J.-S."/>
            <person name="Choi J.-G."/>
            <person name="Park H.-J."/>
            <person name="Lee G.-B."/>
            <person name="Lee Y.-G."/>
            <person name="Hong S.-Y."/>
            <person name="Cho K."/>
            <person name="Sohn K.H."/>
        </authorList>
    </citation>
    <scope>NUCLEOTIDE SEQUENCE</scope>
    <source>
        <strain evidence="2">KR_1_A1</strain>
    </source>
</reference>
<organism evidence="2 3">
    <name type="scientific">Phytophthora infestans</name>
    <name type="common">Potato late blight agent</name>
    <name type="synonym">Botrytis infestans</name>
    <dbReference type="NCBI Taxonomy" id="4787"/>
    <lineage>
        <taxon>Eukaryota</taxon>
        <taxon>Sar</taxon>
        <taxon>Stramenopiles</taxon>
        <taxon>Oomycota</taxon>
        <taxon>Peronosporomycetes</taxon>
        <taxon>Peronosporales</taxon>
        <taxon>Peronosporaceae</taxon>
        <taxon>Phytophthora</taxon>
    </lineage>
</organism>
<feature type="compositionally biased region" description="Basic and acidic residues" evidence="1">
    <location>
        <begin position="149"/>
        <end position="161"/>
    </location>
</feature>
<evidence type="ECO:0000313" key="3">
    <source>
        <dbReference type="Proteomes" id="UP000602510"/>
    </source>
</evidence>
<feature type="compositionally biased region" description="Basic and acidic residues" evidence="1">
    <location>
        <begin position="77"/>
        <end position="90"/>
    </location>
</feature>
<feature type="compositionally biased region" description="Basic and acidic residues" evidence="1">
    <location>
        <begin position="27"/>
        <end position="50"/>
    </location>
</feature>
<evidence type="ECO:0000313" key="2">
    <source>
        <dbReference type="EMBL" id="KAF4032061.1"/>
    </source>
</evidence>